<dbReference type="EMBL" id="LT629758">
    <property type="protein sequence ID" value="SDT74179.1"/>
    <property type="molecule type" value="Genomic_DNA"/>
</dbReference>
<sequence>MNSPDTSPARHALAWGTALPDQLCEVLRDDGEPVAVGGEADWRIAAYLYELTEPLVTPASTVPTGTYLRLVEGNNVRAYAVTGDARAYVAAIEAEYDSDPQSCA</sequence>
<gene>
    <name evidence="1" type="ORF">SAMN04489716_6902</name>
</gene>
<keyword evidence="2" id="KW-1185">Reference proteome</keyword>
<evidence type="ECO:0000313" key="1">
    <source>
        <dbReference type="EMBL" id="SDT74179.1"/>
    </source>
</evidence>
<name>A0A1H2CV39_9ACTN</name>
<dbReference type="AlphaFoldDB" id="A0A1H2CV39"/>
<dbReference type="Proteomes" id="UP000198688">
    <property type="component" value="Chromosome I"/>
</dbReference>
<proteinExistence type="predicted"/>
<dbReference type="RefSeq" id="WP_092550675.1">
    <property type="nucleotide sequence ID" value="NZ_BOMJ01000003.1"/>
</dbReference>
<accession>A0A1H2CV39</accession>
<organism evidence="1 2">
    <name type="scientific">Actinoplanes derwentensis</name>
    <dbReference type="NCBI Taxonomy" id="113562"/>
    <lineage>
        <taxon>Bacteria</taxon>
        <taxon>Bacillati</taxon>
        <taxon>Actinomycetota</taxon>
        <taxon>Actinomycetes</taxon>
        <taxon>Micromonosporales</taxon>
        <taxon>Micromonosporaceae</taxon>
        <taxon>Actinoplanes</taxon>
    </lineage>
</organism>
<evidence type="ECO:0000313" key="2">
    <source>
        <dbReference type="Proteomes" id="UP000198688"/>
    </source>
</evidence>
<dbReference type="STRING" id="113562.SAMN04489716_6902"/>
<reference evidence="1 2" key="1">
    <citation type="submission" date="2016-10" db="EMBL/GenBank/DDBJ databases">
        <authorList>
            <person name="de Groot N.N."/>
        </authorList>
    </citation>
    <scope>NUCLEOTIDE SEQUENCE [LARGE SCALE GENOMIC DNA]</scope>
    <source>
        <strain evidence="1 2">DSM 43941</strain>
    </source>
</reference>
<protein>
    <submittedName>
        <fullName evidence="1">Uncharacterized protein</fullName>
    </submittedName>
</protein>